<feature type="domain" description="Integral membrane bound transporter" evidence="9">
    <location>
        <begin position="186"/>
        <end position="311"/>
    </location>
</feature>
<keyword evidence="11" id="KW-1185">Reference proteome</keyword>
<feature type="transmembrane region" description="Helical" evidence="8">
    <location>
        <begin position="136"/>
        <end position="158"/>
    </location>
</feature>
<dbReference type="InterPro" id="IPR049453">
    <property type="entry name" value="Memb_transporter_dom"/>
</dbReference>
<comment type="similarity">
    <text evidence="7">Belongs to the YccS/YhfK family.</text>
</comment>
<feature type="transmembrane region" description="Helical" evidence="8">
    <location>
        <begin position="79"/>
        <end position="96"/>
    </location>
</feature>
<dbReference type="PANTHER" id="PTHR30509:SF9">
    <property type="entry name" value="MULTIDRUG RESISTANCE PROTEIN MDTO"/>
    <property type="match status" value="1"/>
</dbReference>
<dbReference type="AlphaFoldDB" id="A0A917L1C5"/>
<dbReference type="GO" id="GO:0005886">
    <property type="term" value="C:plasma membrane"/>
    <property type="evidence" value="ECO:0007669"/>
    <property type="project" value="UniProtKB-SubCell"/>
</dbReference>
<evidence type="ECO:0000256" key="4">
    <source>
        <dbReference type="ARBA" id="ARBA00022692"/>
    </source>
</evidence>
<comment type="caution">
    <text evidence="10">The sequence shown here is derived from an EMBL/GenBank/DDBJ whole genome shotgun (WGS) entry which is preliminary data.</text>
</comment>
<dbReference type="Proteomes" id="UP000661507">
    <property type="component" value="Unassembled WGS sequence"/>
</dbReference>
<reference evidence="10" key="1">
    <citation type="journal article" date="2014" name="Int. J. Syst. Evol. Microbiol.">
        <title>Complete genome sequence of Corynebacterium casei LMG S-19264T (=DSM 44701T), isolated from a smear-ripened cheese.</title>
        <authorList>
            <consortium name="US DOE Joint Genome Institute (JGI-PGF)"/>
            <person name="Walter F."/>
            <person name="Albersmeier A."/>
            <person name="Kalinowski J."/>
            <person name="Ruckert C."/>
        </authorList>
    </citation>
    <scope>NUCLEOTIDE SEQUENCE</scope>
    <source>
        <strain evidence="10">CGMCC 1.3617</strain>
    </source>
</reference>
<name>A0A917L1C5_9PROT</name>
<evidence type="ECO:0000256" key="1">
    <source>
        <dbReference type="ARBA" id="ARBA00004651"/>
    </source>
</evidence>
<evidence type="ECO:0000256" key="3">
    <source>
        <dbReference type="ARBA" id="ARBA00022475"/>
    </source>
</evidence>
<accession>A0A917L1C5</accession>
<feature type="transmembrane region" description="Helical" evidence="8">
    <location>
        <begin position="102"/>
        <end position="124"/>
    </location>
</feature>
<evidence type="ECO:0000313" key="10">
    <source>
        <dbReference type="EMBL" id="GGJ38046.1"/>
    </source>
</evidence>
<feature type="transmembrane region" description="Helical" evidence="8">
    <location>
        <begin position="299"/>
        <end position="321"/>
    </location>
</feature>
<evidence type="ECO:0000256" key="2">
    <source>
        <dbReference type="ARBA" id="ARBA00022448"/>
    </source>
</evidence>
<evidence type="ECO:0000256" key="8">
    <source>
        <dbReference type="SAM" id="Phobius"/>
    </source>
</evidence>
<evidence type="ECO:0000256" key="5">
    <source>
        <dbReference type="ARBA" id="ARBA00022989"/>
    </source>
</evidence>
<protein>
    <recommendedName>
        <fullName evidence="9">Integral membrane bound transporter domain-containing protein</fullName>
    </recommendedName>
</protein>
<keyword evidence="2" id="KW-0813">Transport</keyword>
<sequence length="339" mass="34271">MGWSARQGLTTATGVVVAVLAALLLGLQDPWWSAISAWVVAGPDRHMMLAKAMQRVMGTLLGLAAGLVLATLSNGQPALLLVALFCVGAVGTRARYVAAAPYAWLLGAVTATMVLVQAAVAPAGLFDFAANRSAEIITGVICAASVAVVIMPTARAAPGAAAPVLSERELSAVTLIGGLVLVAVVLLWQRFDLPQPVQMAISALVVLDRDLGALRHRGRQRVVGCLLGGAFGLGAMMLGGASLVLWLGVLGLGLFLFSVLHHGGGPSAYVGTQGGLAVIITLVAGRGPPASILPVVDRLAGATLGVLVLILTTTVVMQGMLQPHGLAGRQGGSRSGGSA</sequence>
<evidence type="ECO:0000259" key="9">
    <source>
        <dbReference type="Pfam" id="PF13515"/>
    </source>
</evidence>
<proteinExistence type="inferred from homology"/>
<feature type="transmembrane region" description="Helical" evidence="8">
    <location>
        <begin position="52"/>
        <end position="72"/>
    </location>
</feature>
<keyword evidence="4 8" id="KW-0812">Transmembrane</keyword>
<dbReference type="EMBL" id="BMKW01000016">
    <property type="protein sequence ID" value="GGJ38046.1"/>
    <property type="molecule type" value="Genomic_DNA"/>
</dbReference>
<reference evidence="10" key="2">
    <citation type="submission" date="2020-09" db="EMBL/GenBank/DDBJ databases">
        <authorList>
            <person name="Sun Q."/>
            <person name="Zhou Y."/>
        </authorList>
    </citation>
    <scope>NUCLEOTIDE SEQUENCE</scope>
    <source>
        <strain evidence="10">CGMCC 1.3617</strain>
    </source>
</reference>
<keyword evidence="6 8" id="KW-0472">Membrane</keyword>
<keyword evidence="5 8" id="KW-1133">Transmembrane helix</keyword>
<organism evidence="10 11">
    <name type="scientific">Neoroseomonas lacus</name>
    <dbReference type="NCBI Taxonomy" id="287609"/>
    <lineage>
        <taxon>Bacteria</taxon>
        <taxon>Pseudomonadati</taxon>
        <taxon>Pseudomonadota</taxon>
        <taxon>Alphaproteobacteria</taxon>
        <taxon>Acetobacterales</taxon>
        <taxon>Acetobacteraceae</taxon>
        <taxon>Neoroseomonas</taxon>
    </lineage>
</organism>
<evidence type="ECO:0000313" key="11">
    <source>
        <dbReference type="Proteomes" id="UP000661507"/>
    </source>
</evidence>
<evidence type="ECO:0000256" key="6">
    <source>
        <dbReference type="ARBA" id="ARBA00023136"/>
    </source>
</evidence>
<dbReference type="GO" id="GO:0022857">
    <property type="term" value="F:transmembrane transporter activity"/>
    <property type="evidence" value="ECO:0007669"/>
    <property type="project" value="InterPro"/>
</dbReference>
<feature type="transmembrane region" description="Helical" evidence="8">
    <location>
        <begin position="170"/>
        <end position="188"/>
    </location>
</feature>
<dbReference type="RefSeq" id="WP_188972366.1">
    <property type="nucleotide sequence ID" value="NZ_BMKW01000016.1"/>
</dbReference>
<dbReference type="Pfam" id="PF04632">
    <property type="entry name" value="FUSC"/>
    <property type="match status" value="1"/>
</dbReference>
<comment type="subcellular location">
    <subcellularLocation>
        <location evidence="1">Cell membrane</location>
        <topology evidence="1">Multi-pass membrane protein</topology>
    </subcellularLocation>
</comment>
<keyword evidence="3" id="KW-1003">Cell membrane</keyword>
<dbReference type="InterPro" id="IPR006726">
    <property type="entry name" value="PHBA_efflux_AaeB/fusaric-R"/>
</dbReference>
<evidence type="ECO:0000256" key="7">
    <source>
        <dbReference type="ARBA" id="ARBA00043993"/>
    </source>
</evidence>
<gene>
    <name evidence="10" type="ORF">GCM10011320_52070</name>
</gene>
<feature type="transmembrane region" description="Helical" evidence="8">
    <location>
        <begin position="223"/>
        <end position="256"/>
    </location>
</feature>
<dbReference type="PANTHER" id="PTHR30509">
    <property type="entry name" value="P-HYDROXYBENZOIC ACID EFFLUX PUMP SUBUNIT-RELATED"/>
    <property type="match status" value="1"/>
</dbReference>
<feature type="transmembrane region" description="Helical" evidence="8">
    <location>
        <begin position="268"/>
        <end position="287"/>
    </location>
</feature>
<dbReference type="Pfam" id="PF13515">
    <property type="entry name" value="FUSC_2"/>
    <property type="match status" value="1"/>
</dbReference>